<gene>
    <name evidence="6" type="ORF">GPA21_16815</name>
</gene>
<keyword evidence="4" id="KW-0029">Amino-acid transport</keyword>
<comment type="similarity">
    <text evidence="1">Belongs to the leucine-binding protein family.</text>
</comment>
<evidence type="ECO:0000313" key="6">
    <source>
        <dbReference type="EMBL" id="NMG04616.1"/>
    </source>
</evidence>
<dbReference type="CDD" id="cd06326">
    <property type="entry name" value="PBP1_ABC_ligand_binding-like"/>
    <property type="match status" value="1"/>
</dbReference>
<keyword evidence="3" id="KW-0732">Signal</keyword>
<feature type="domain" description="Leucine-binding protein" evidence="5">
    <location>
        <begin position="46"/>
        <end position="360"/>
    </location>
</feature>
<dbReference type="SUPFAM" id="SSF53822">
    <property type="entry name" value="Periplasmic binding protein-like I"/>
    <property type="match status" value="1"/>
</dbReference>
<dbReference type="AlphaFoldDB" id="A0A972F989"/>
<sequence>MTHSRLHTPLRRRLLVGLAASVFANSALLLPIGDGHAGETAGDRILIGNSSALTGPLAPLSMEYVDGAKLYFDTVNRRGGINGKRLELVVLDDEYSPDKAEENARRLINEHGVFALFACFGTGPALRAMPVALAADVPFFAPYTGADALREPPNANVFHLRASYSREIERIVEHLTMLGVKSIGVVHHADAFGEAGLQAARAALALRGLEPAVTAAIDMTANDASEPARLVAEANPAALILVAAGRTPPMMIRALRETTAQPMLYGLSVISSSELVRTLGRDAHGLALAQVTPSPFRLDYPVVRDYRRDADSAGMEYSYAGLEGYLAAAVFSEALRQAGSNPTRDAFRQALAGMANTDIGGLKLVGTTANPVGLDFIDLTVISHGRFGR</sequence>
<reference evidence="6" key="1">
    <citation type="submission" date="2019-12" db="EMBL/GenBank/DDBJ databases">
        <title>Comparative genomics gives insights into the taxonomy of the Azoarcus-Aromatoleum group and reveals separate origins of nif in the plant-associated Azoarcus and non-plant-associated Aromatoleum sub-groups.</title>
        <authorList>
            <person name="Lafos M."/>
            <person name="Maluk M."/>
            <person name="Batista M."/>
            <person name="Junghare M."/>
            <person name="Carmona M."/>
            <person name="Faoro H."/>
            <person name="Cruz L.M."/>
            <person name="Battistoni F."/>
            <person name="De Souza E."/>
            <person name="Pedrosa F."/>
            <person name="Chen W.-M."/>
            <person name="Poole P.S."/>
            <person name="Dixon R.A."/>
            <person name="James E.K."/>
        </authorList>
    </citation>
    <scope>NUCLEOTIDE SEQUENCE</scope>
    <source>
        <strain evidence="6">NSC3</strain>
    </source>
</reference>
<dbReference type="InterPro" id="IPR000709">
    <property type="entry name" value="Leu_Ile_Val-bd"/>
</dbReference>
<name>A0A972F989_9RHOO</name>
<dbReference type="PRINTS" id="PR00337">
    <property type="entry name" value="LEUILEVALBP"/>
</dbReference>
<comment type="caution">
    <text evidence="6">The sequence shown here is derived from an EMBL/GenBank/DDBJ whole genome shotgun (WGS) entry which is preliminary data.</text>
</comment>
<protein>
    <submittedName>
        <fullName evidence="6">ABC transporter substrate-binding protein</fullName>
    </submittedName>
</protein>
<evidence type="ECO:0000259" key="5">
    <source>
        <dbReference type="Pfam" id="PF13458"/>
    </source>
</evidence>
<keyword evidence="7" id="KW-1185">Reference proteome</keyword>
<dbReference type="InterPro" id="IPR028081">
    <property type="entry name" value="Leu-bd"/>
</dbReference>
<proteinExistence type="inferred from homology"/>
<evidence type="ECO:0000313" key="7">
    <source>
        <dbReference type="Proteomes" id="UP000599523"/>
    </source>
</evidence>
<dbReference type="GO" id="GO:0006865">
    <property type="term" value="P:amino acid transport"/>
    <property type="evidence" value="ECO:0007669"/>
    <property type="project" value="UniProtKB-KW"/>
</dbReference>
<dbReference type="Proteomes" id="UP000599523">
    <property type="component" value="Unassembled WGS sequence"/>
</dbReference>
<evidence type="ECO:0000256" key="4">
    <source>
        <dbReference type="ARBA" id="ARBA00022970"/>
    </source>
</evidence>
<evidence type="ECO:0000256" key="2">
    <source>
        <dbReference type="ARBA" id="ARBA00022448"/>
    </source>
</evidence>
<dbReference type="RefSeq" id="WP_168989269.1">
    <property type="nucleotide sequence ID" value="NZ_CAWPHM010000042.1"/>
</dbReference>
<dbReference type="EMBL" id="WTVM01000138">
    <property type="protein sequence ID" value="NMG04616.1"/>
    <property type="molecule type" value="Genomic_DNA"/>
</dbReference>
<accession>A0A972F989</accession>
<evidence type="ECO:0000256" key="1">
    <source>
        <dbReference type="ARBA" id="ARBA00010062"/>
    </source>
</evidence>
<dbReference type="PANTHER" id="PTHR47235:SF1">
    <property type="entry name" value="BLR6548 PROTEIN"/>
    <property type="match status" value="1"/>
</dbReference>
<evidence type="ECO:0000256" key="3">
    <source>
        <dbReference type="ARBA" id="ARBA00022729"/>
    </source>
</evidence>
<dbReference type="InterPro" id="IPR028082">
    <property type="entry name" value="Peripla_BP_I"/>
</dbReference>
<dbReference type="Pfam" id="PF13458">
    <property type="entry name" value="Peripla_BP_6"/>
    <property type="match status" value="1"/>
</dbReference>
<dbReference type="PANTHER" id="PTHR47235">
    <property type="entry name" value="BLR6548 PROTEIN"/>
    <property type="match status" value="1"/>
</dbReference>
<keyword evidence="2" id="KW-0813">Transport</keyword>
<organism evidence="6 7">
    <name type="scientific">Azoarcus taiwanensis</name>
    <dbReference type="NCBI Taxonomy" id="666964"/>
    <lineage>
        <taxon>Bacteria</taxon>
        <taxon>Pseudomonadati</taxon>
        <taxon>Pseudomonadota</taxon>
        <taxon>Betaproteobacteria</taxon>
        <taxon>Rhodocyclales</taxon>
        <taxon>Zoogloeaceae</taxon>
        <taxon>Azoarcus</taxon>
    </lineage>
</organism>
<dbReference type="Gene3D" id="3.40.50.2300">
    <property type="match status" value="2"/>
</dbReference>